<dbReference type="Proteomes" id="UP000004994">
    <property type="component" value="Chromosome 1"/>
</dbReference>
<dbReference type="InParanoid" id="A0A3Q7EQV8"/>
<evidence type="ECO:0000313" key="2">
    <source>
        <dbReference type="EnsemblPlants" id="Solyc01g102495.1.1"/>
    </source>
</evidence>
<feature type="transmembrane region" description="Helical" evidence="1">
    <location>
        <begin position="6"/>
        <end position="25"/>
    </location>
</feature>
<evidence type="ECO:0000256" key="1">
    <source>
        <dbReference type="SAM" id="Phobius"/>
    </source>
</evidence>
<dbReference type="AlphaFoldDB" id="A0A3Q7EQV8"/>
<name>A0A3Q7EQV8_SOLLC</name>
<dbReference type="EnsemblPlants" id="Solyc01g102495.1.1">
    <property type="protein sequence ID" value="Solyc01g102495.1.1"/>
    <property type="gene ID" value="Solyc01g102495.1"/>
</dbReference>
<evidence type="ECO:0000313" key="3">
    <source>
        <dbReference type="Proteomes" id="UP000004994"/>
    </source>
</evidence>
<sequence length="93" mass="10551">MGVNPTTPLLLIGLVFHFVLWKFMLNLELEDVTDKLKYLKIVSALSISSLRPPISICHDILQQSQGLVCPCEIEGFIVQLEKKIKPILNDYNI</sequence>
<dbReference type="Gramene" id="Solyc01g102495.1.1">
    <property type="protein sequence ID" value="Solyc01g102495.1.1"/>
    <property type="gene ID" value="Solyc01g102495.1"/>
</dbReference>
<accession>A0A3Q7EQV8</accession>
<keyword evidence="1" id="KW-0472">Membrane</keyword>
<keyword evidence="3" id="KW-1185">Reference proteome</keyword>
<organism evidence="2">
    <name type="scientific">Solanum lycopersicum</name>
    <name type="common">Tomato</name>
    <name type="synonym">Lycopersicon esculentum</name>
    <dbReference type="NCBI Taxonomy" id="4081"/>
    <lineage>
        <taxon>Eukaryota</taxon>
        <taxon>Viridiplantae</taxon>
        <taxon>Streptophyta</taxon>
        <taxon>Embryophyta</taxon>
        <taxon>Tracheophyta</taxon>
        <taxon>Spermatophyta</taxon>
        <taxon>Magnoliopsida</taxon>
        <taxon>eudicotyledons</taxon>
        <taxon>Gunneridae</taxon>
        <taxon>Pentapetalae</taxon>
        <taxon>asterids</taxon>
        <taxon>lamiids</taxon>
        <taxon>Solanales</taxon>
        <taxon>Solanaceae</taxon>
        <taxon>Solanoideae</taxon>
        <taxon>Solaneae</taxon>
        <taxon>Solanum</taxon>
        <taxon>Solanum subgen. Lycopersicon</taxon>
    </lineage>
</organism>
<keyword evidence="1" id="KW-0812">Transmembrane</keyword>
<proteinExistence type="predicted"/>
<protein>
    <submittedName>
        <fullName evidence="2">Uncharacterized protein</fullName>
    </submittedName>
</protein>
<keyword evidence="1" id="KW-1133">Transmembrane helix</keyword>
<reference evidence="2" key="2">
    <citation type="submission" date="2019-01" db="UniProtKB">
        <authorList>
            <consortium name="EnsemblPlants"/>
        </authorList>
    </citation>
    <scope>IDENTIFICATION</scope>
    <source>
        <strain evidence="2">cv. Heinz 1706</strain>
    </source>
</reference>
<reference evidence="2" key="1">
    <citation type="journal article" date="2012" name="Nature">
        <title>The tomato genome sequence provides insights into fleshy fruit evolution.</title>
        <authorList>
            <consortium name="Tomato Genome Consortium"/>
        </authorList>
    </citation>
    <scope>NUCLEOTIDE SEQUENCE [LARGE SCALE GENOMIC DNA]</scope>
    <source>
        <strain evidence="2">cv. Heinz 1706</strain>
    </source>
</reference>